<dbReference type="Pfam" id="PF07589">
    <property type="entry name" value="PEP-CTERM"/>
    <property type="match status" value="1"/>
</dbReference>
<feature type="signal peptide" evidence="1">
    <location>
        <begin position="1"/>
        <end position="28"/>
    </location>
</feature>
<dbReference type="Proteomes" id="UP000737171">
    <property type="component" value="Unassembled WGS sequence"/>
</dbReference>
<protein>
    <submittedName>
        <fullName evidence="3">PEP-CTERM sorting domain-containing protein</fullName>
    </submittedName>
</protein>
<dbReference type="EMBL" id="JABRWJ010000005">
    <property type="protein sequence ID" value="NRF68858.1"/>
    <property type="molecule type" value="Genomic_DNA"/>
</dbReference>
<accession>A0ABX2EJS7</accession>
<sequence>MVCNHLIGAAARAALSMGFCAIAATATAAPVPTAPAPALSPGFKVEWVQVTTSPHSIADALNALNGTGGFTVVDTHTEFRSTVGIDDATVPFAGADQFAVRVSGYIDLAAGDYRFGGIHDDGLRLTIGGEQVITFDSDTAPTLTTSALFTLAAGVYAFEAISWEQGGIFELDLGTMNAAGGLVLIEGFHAAQAVPEPGSFALAGLALLGLGLSRRRR</sequence>
<evidence type="ECO:0000256" key="1">
    <source>
        <dbReference type="SAM" id="SignalP"/>
    </source>
</evidence>
<dbReference type="InterPro" id="IPR013424">
    <property type="entry name" value="Ice-binding_C"/>
</dbReference>
<proteinExistence type="predicted"/>
<evidence type="ECO:0000313" key="3">
    <source>
        <dbReference type="EMBL" id="NRF68858.1"/>
    </source>
</evidence>
<name>A0ABX2EJS7_9BURK</name>
<dbReference type="RefSeq" id="WP_173124972.1">
    <property type="nucleotide sequence ID" value="NZ_JABRWJ010000005.1"/>
</dbReference>
<dbReference type="NCBIfam" id="TIGR02595">
    <property type="entry name" value="PEP_CTERM"/>
    <property type="match status" value="1"/>
</dbReference>
<evidence type="ECO:0000259" key="2">
    <source>
        <dbReference type="Pfam" id="PF07589"/>
    </source>
</evidence>
<feature type="domain" description="Ice-binding protein C-terminal" evidence="2">
    <location>
        <begin position="193"/>
        <end position="215"/>
    </location>
</feature>
<keyword evidence="4" id="KW-1185">Reference proteome</keyword>
<dbReference type="SUPFAM" id="SSF56988">
    <property type="entry name" value="Anthrax protective antigen"/>
    <property type="match status" value="1"/>
</dbReference>
<comment type="caution">
    <text evidence="3">The sequence shown here is derived from an EMBL/GenBank/DDBJ whole genome shotgun (WGS) entry which is preliminary data.</text>
</comment>
<evidence type="ECO:0000313" key="4">
    <source>
        <dbReference type="Proteomes" id="UP000737171"/>
    </source>
</evidence>
<keyword evidence="1" id="KW-0732">Signal</keyword>
<feature type="chain" id="PRO_5045146494" evidence="1">
    <location>
        <begin position="29"/>
        <end position="217"/>
    </location>
</feature>
<reference evidence="3 4" key="1">
    <citation type="submission" date="2020-05" db="EMBL/GenBank/DDBJ databases">
        <title>Aquincola sp. isolate from soil.</title>
        <authorList>
            <person name="Han J."/>
            <person name="Kim D.-U."/>
        </authorList>
    </citation>
    <scope>NUCLEOTIDE SEQUENCE [LARGE SCALE GENOMIC DNA]</scope>
    <source>
        <strain evidence="3 4">S2</strain>
    </source>
</reference>
<gene>
    <name evidence="3" type="ORF">HLB44_17840</name>
</gene>
<organism evidence="3 4">
    <name type="scientific">Pseudaquabacterium terrae</name>
    <dbReference type="NCBI Taxonomy" id="2732868"/>
    <lineage>
        <taxon>Bacteria</taxon>
        <taxon>Pseudomonadati</taxon>
        <taxon>Pseudomonadota</taxon>
        <taxon>Betaproteobacteria</taxon>
        <taxon>Burkholderiales</taxon>
        <taxon>Sphaerotilaceae</taxon>
        <taxon>Pseudaquabacterium</taxon>
    </lineage>
</organism>